<feature type="transmembrane region" description="Helical" evidence="8">
    <location>
        <begin position="99"/>
        <end position="119"/>
    </location>
</feature>
<reference evidence="10 11" key="1">
    <citation type="journal article" date="2012" name="J. Bacteriol.">
        <title>Genome Sequence of "Candidatus Nitrosoarchaeum limnia" BG20, a Low-Salinity Ammonia-Oxidizing Archaeon from the San Francisco Bay Estuary.</title>
        <authorList>
            <person name="Mosier A.C."/>
            <person name="Allen E.E."/>
            <person name="Kim M."/>
            <person name="Ferriera S."/>
            <person name="Francis C.A."/>
        </authorList>
    </citation>
    <scope>NUCLEOTIDE SEQUENCE [LARGE SCALE GENOMIC DNA]</scope>
    <source>
        <strain evidence="10 11">BG20</strain>
    </source>
</reference>
<organism evidence="10 11">
    <name type="scientific">Candidatus Nitrosarchaeum limnium BG20</name>
    <dbReference type="NCBI Taxonomy" id="859192"/>
    <lineage>
        <taxon>Archaea</taxon>
        <taxon>Nitrososphaerota</taxon>
        <taxon>Nitrososphaeria</taxon>
        <taxon>Nitrosopumilales</taxon>
        <taxon>Nitrosopumilaceae</taxon>
        <taxon>Nitrosarchaeum</taxon>
    </lineage>
</organism>
<dbReference type="GO" id="GO:0005886">
    <property type="term" value="C:plasma membrane"/>
    <property type="evidence" value="ECO:0007669"/>
    <property type="project" value="UniProtKB-SubCell"/>
</dbReference>
<feature type="transmembrane region" description="Helical" evidence="8">
    <location>
        <begin position="21"/>
        <end position="39"/>
    </location>
</feature>
<dbReference type="GO" id="GO:0016763">
    <property type="term" value="F:pentosyltransferase activity"/>
    <property type="evidence" value="ECO:0007669"/>
    <property type="project" value="TreeGrafter"/>
</dbReference>
<evidence type="ECO:0000256" key="2">
    <source>
        <dbReference type="ARBA" id="ARBA00022475"/>
    </source>
</evidence>
<keyword evidence="11" id="KW-1185">Reference proteome</keyword>
<sequence length="381" mass="43465">MEKDEFKINLKAGYLNSKTSSLLLLAIICVVAIVIRLYHTPYDVPIILDGFSGYFLHALDISILGHLPNYQSAHSGWSEFLSLFFMIFHSDNFMDYMNLQRGVSVVLSGITVIPVYFICKKFFNNYYSLIGALIFALDPRIIINSTLGISEPLYIFAITLGIMFFLNSNKKYVYLSFGFFAWATIIRPEGQFWFVAFTIIYFLRFRKSRKDCMLFIIALAVFLLVLSPFVYQRIECCGNDAIVGRIIGEISMYGNHEEISSQDKINTYGPNWINGIKLFGWSIIPIFVILVPIGLIPILKQLRYPNYLLVLAPAVLAIPIMYSVSIAPDTRYVYPLFPIFCVISLFGISWIVEKFSNKKVILSVIVIGIIFGSMTFLEIKK</sequence>
<accession>S2ES28</accession>
<dbReference type="GO" id="GO:0008610">
    <property type="term" value="P:lipid biosynthetic process"/>
    <property type="evidence" value="ECO:0007669"/>
    <property type="project" value="UniProtKB-ARBA"/>
</dbReference>
<name>S2ES28_9ARCH</name>
<dbReference type="RefSeq" id="WP_010192788.1">
    <property type="nucleotide sequence ID" value="NZ_AHJG01000197.1"/>
</dbReference>
<feature type="transmembrane region" description="Helical" evidence="8">
    <location>
        <begin position="306"/>
        <end position="326"/>
    </location>
</feature>
<dbReference type="Proteomes" id="UP000014065">
    <property type="component" value="Unassembled WGS sequence"/>
</dbReference>
<dbReference type="Pfam" id="PF13231">
    <property type="entry name" value="PMT_2"/>
    <property type="match status" value="1"/>
</dbReference>
<evidence type="ECO:0000313" key="11">
    <source>
        <dbReference type="Proteomes" id="UP000014065"/>
    </source>
</evidence>
<keyword evidence="4" id="KW-0808">Transferase</keyword>
<feature type="transmembrane region" description="Helical" evidence="8">
    <location>
        <begin position="359"/>
        <end position="377"/>
    </location>
</feature>
<evidence type="ECO:0000256" key="3">
    <source>
        <dbReference type="ARBA" id="ARBA00022676"/>
    </source>
</evidence>
<dbReference type="PANTHER" id="PTHR33908:SF11">
    <property type="entry name" value="MEMBRANE PROTEIN"/>
    <property type="match status" value="1"/>
</dbReference>
<keyword evidence="6 8" id="KW-1133">Transmembrane helix</keyword>
<evidence type="ECO:0000259" key="9">
    <source>
        <dbReference type="Pfam" id="PF13231"/>
    </source>
</evidence>
<evidence type="ECO:0000256" key="7">
    <source>
        <dbReference type="ARBA" id="ARBA00023136"/>
    </source>
</evidence>
<proteinExistence type="predicted"/>
<evidence type="ECO:0000256" key="8">
    <source>
        <dbReference type="SAM" id="Phobius"/>
    </source>
</evidence>
<keyword evidence="5 8" id="KW-0812">Transmembrane</keyword>
<dbReference type="InterPro" id="IPR050297">
    <property type="entry name" value="LipidA_mod_glycosyltrf_83"/>
</dbReference>
<comment type="subcellular location">
    <subcellularLocation>
        <location evidence="1">Cell membrane</location>
        <topology evidence="1">Multi-pass membrane protein</topology>
    </subcellularLocation>
</comment>
<feature type="domain" description="Glycosyltransferase RgtA/B/C/D-like" evidence="9">
    <location>
        <begin position="81"/>
        <end position="231"/>
    </location>
</feature>
<evidence type="ECO:0000256" key="5">
    <source>
        <dbReference type="ARBA" id="ARBA00022692"/>
    </source>
</evidence>
<gene>
    <name evidence="10" type="ORF">BG20_I0182</name>
</gene>
<feature type="transmembrane region" description="Helical" evidence="8">
    <location>
        <begin position="149"/>
        <end position="166"/>
    </location>
</feature>
<dbReference type="InterPro" id="IPR038731">
    <property type="entry name" value="RgtA/B/C-like"/>
</dbReference>
<keyword evidence="2" id="KW-1003">Cell membrane</keyword>
<feature type="transmembrane region" description="Helical" evidence="8">
    <location>
        <begin position="278"/>
        <end position="299"/>
    </location>
</feature>
<feature type="transmembrane region" description="Helical" evidence="8">
    <location>
        <begin position="212"/>
        <end position="231"/>
    </location>
</feature>
<keyword evidence="7 8" id="KW-0472">Membrane</keyword>
<evidence type="ECO:0000313" key="10">
    <source>
        <dbReference type="EMBL" id="EPA05224.1"/>
    </source>
</evidence>
<feature type="transmembrane region" description="Helical" evidence="8">
    <location>
        <begin position="332"/>
        <end position="352"/>
    </location>
</feature>
<evidence type="ECO:0000256" key="4">
    <source>
        <dbReference type="ARBA" id="ARBA00022679"/>
    </source>
</evidence>
<dbReference type="AlphaFoldDB" id="S2ES28"/>
<dbReference type="PANTHER" id="PTHR33908">
    <property type="entry name" value="MANNOSYLTRANSFERASE YKCB-RELATED"/>
    <property type="match status" value="1"/>
</dbReference>
<comment type="caution">
    <text evidence="10">The sequence shown here is derived from an EMBL/GenBank/DDBJ whole genome shotgun (WGS) entry which is preliminary data.</text>
</comment>
<dbReference type="OrthoDB" id="3370at2157"/>
<keyword evidence="3" id="KW-0328">Glycosyltransferase</keyword>
<evidence type="ECO:0000256" key="6">
    <source>
        <dbReference type="ARBA" id="ARBA00022989"/>
    </source>
</evidence>
<dbReference type="EMBL" id="AHJG01000197">
    <property type="protein sequence ID" value="EPA05224.1"/>
    <property type="molecule type" value="Genomic_DNA"/>
</dbReference>
<evidence type="ECO:0000256" key="1">
    <source>
        <dbReference type="ARBA" id="ARBA00004651"/>
    </source>
</evidence>
<protein>
    <submittedName>
        <fullName evidence="10">Putative membrane protein</fullName>
    </submittedName>
</protein>